<organism evidence="2 3">
    <name type="scientific">Hyaloscypha hepaticicola</name>
    <dbReference type="NCBI Taxonomy" id="2082293"/>
    <lineage>
        <taxon>Eukaryota</taxon>
        <taxon>Fungi</taxon>
        <taxon>Dikarya</taxon>
        <taxon>Ascomycota</taxon>
        <taxon>Pezizomycotina</taxon>
        <taxon>Leotiomycetes</taxon>
        <taxon>Helotiales</taxon>
        <taxon>Hyaloscyphaceae</taxon>
        <taxon>Hyaloscypha</taxon>
    </lineage>
</organism>
<reference evidence="2 3" key="1">
    <citation type="submission" date="2016-05" db="EMBL/GenBank/DDBJ databases">
        <title>A degradative enzymes factory behind the ericoid mycorrhizal symbiosis.</title>
        <authorList>
            <consortium name="DOE Joint Genome Institute"/>
            <person name="Martino E."/>
            <person name="Morin E."/>
            <person name="Grelet G."/>
            <person name="Kuo A."/>
            <person name="Kohler A."/>
            <person name="Daghino S."/>
            <person name="Barry K."/>
            <person name="Choi C."/>
            <person name="Cichocki N."/>
            <person name="Clum A."/>
            <person name="Copeland A."/>
            <person name="Hainaut M."/>
            <person name="Haridas S."/>
            <person name="Labutti K."/>
            <person name="Lindquist E."/>
            <person name="Lipzen A."/>
            <person name="Khouja H.-R."/>
            <person name="Murat C."/>
            <person name="Ohm R."/>
            <person name="Olson A."/>
            <person name="Spatafora J."/>
            <person name="Veneault-Fourrey C."/>
            <person name="Henrissat B."/>
            <person name="Grigoriev I."/>
            <person name="Martin F."/>
            <person name="Perotto S."/>
        </authorList>
    </citation>
    <scope>NUCLEOTIDE SEQUENCE [LARGE SCALE GENOMIC DNA]</scope>
    <source>
        <strain evidence="2 3">UAMH 7357</strain>
    </source>
</reference>
<feature type="transmembrane region" description="Helical" evidence="1">
    <location>
        <begin position="131"/>
        <end position="152"/>
    </location>
</feature>
<keyword evidence="1" id="KW-0812">Transmembrane</keyword>
<gene>
    <name evidence="2" type="ORF">NA56DRAFT_220005</name>
</gene>
<sequence length="170" mass="19319">MIYPAFLRYSSRPGHLVASGFEIRWNHPRPSATIFPARILCCCHCDPRPNLPLTVPATPPLTKLASVARICETLKRRLFGCCLEEPQPGPSTSQIWTPRHYDHLFAAVTDSEKHECRMTTLNSSKGLSCGVFFPILKHVVLLVEICFLLYFFHTCFPRGLASFRVKFLEI</sequence>
<protein>
    <submittedName>
        <fullName evidence="2">Uncharacterized protein</fullName>
    </submittedName>
</protein>
<dbReference type="EMBL" id="KZ613492">
    <property type="protein sequence ID" value="PMD18783.1"/>
    <property type="molecule type" value="Genomic_DNA"/>
</dbReference>
<keyword evidence="1" id="KW-1133">Transmembrane helix</keyword>
<evidence type="ECO:0000256" key="1">
    <source>
        <dbReference type="SAM" id="Phobius"/>
    </source>
</evidence>
<evidence type="ECO:0000313" key="3">
    <source>
        <dbReference type="Proteomes" id="UP000235672"/>
    </source>
</evidence>
<keyword evidence="1" id="KW-0472">Membrane</keyword>
<keyword evidence="3" id="KW-1185">Reference proteome</keyword>
<dbReference type="Proteomes" id="UP000235672">
    <property type="component" value="Unassembled WGS sequence"/>
</dbReference>
<dbReference type="AlphaFoldDB" id="A0A2J6PXK9"/>
<evidence type="ECO:0000313" key="2">
    <source>
        <dbReference type="EMBL" id="PMD18783.1"/>
    </source>
</evidence>
<name>A0A2J6PXK9_9HELO</name>
<proteinExistence type="predicted"/>
<accession>A0A2J6PXK9</accession>